<dbReference type="GO" id="GO:0046983">
    <property type="term" value="F:protein dimerization activity"/>
    <property type="evidence" value="ECO:0007669"/>
    <property type="project" value="InterPro"/>
</dbReference>
<dbReference type="EMBL" id="QLTR01000036">
    <property type="protein sequence ID" value="RAS57179.1"/>
    <property type="molecule type" value="Genomic_DNA"/>
</dbReference>
<dbReference type="GO" id="GO:0005829">
    <property type="term" value="C:cytosol"/>
    <property type="evidence" value="ECO:0007669"/>
    <property type="project" value="TreeGrafter"/>
</dbReference>
<reference evidence="10 12" key="2">
    <citation type="submission" date="2018-06" db="EMBL/GenBank/DDBJ databases">
        <title>Freshwater and sediment microbial communities from various areas in North America, analyzing microbe dynamics in response to fracking.</title>
        <authorList>
            <person name="Lamendella R."/>
        </authorList>
    </citation>
    <scope>NUCLEOTIDE SEQUENCE [LARGE SCALE GENOMIC DNA]</scope>
    <source>
        <strain evidence="10 12">99A</strain>
    </source>
</reference>
<evidence type="ECO:0000256" key="4">
    <source>
        <dbReference type="ARBA" id="ARBA00023125"/>
    </source>
</evidence>
<evidence type="ECO:0000256" key="7">
    <source>
        <dbReference type="SAM" id="Coils"/>
    </source>
</evidence>
<evidence type="ECO:0000313" key="9">
    <source>
        <dbReference type="EMBL" id="PNI01523.1"/>
    </source>
</evidence>
<evidence type="ECO:0000256" key="2">
    <source>
        <dbReference type="ARBA" id="ARBA00010610"/>
    </source>
</evidence>
<dbReference type="AlphaFoldDB" id="A0A2J8HTB7"/>
<organism evidence="9 11">
    <name type="scientific">Vibrio diazotrophicus</name>
    <dbReference type="NCBI Taxonomy" id="685"/>
    <lineage>
        <taxon>Bacteria</taxon>
        <taxon>Pseudomonadati</taxon>
        <taxon>Pseudomonadota</taxon>
        <taxon>Gammaproteobacteria</taxon>
        <taxon>Vibrionales</taxon>
        <taxon>Vibrionaceae</taxon>
        <taxon>Vibrio</taxon>
    </lineage>
</organism>
<reference evidence="9 11" key="1">
    <citation type="submission" date="2018-01" db="EMBL/GenBank/DDBJ databases">
        <title>Draft genome sequences of six Vibrio diazotrophicus strains isolated from deep-sea sediments of the Baltic Sea.</title>
        <authorList>
            <person name="Castillo D."/>
            <person name="Vandieken V."/>
            <person name="Chiang O."/>
            <person name="Middelboe M."/>
        </authorList>
    </citation>
    <scope>NUCLEOTIDE SEQUENCE [LARGE SCALE GENOMIC DNA]</scope>
    <source>
        <strain evidence="9 11">60.27F</strain>
    </source>
</reference>
<dbReference type="RefSeq" id="WP_102967215.1">
    <property type="nucleotide sequence ID" value="NZ_POSK01000021.1"/>
</dbReference>
<dbReference type="InterPro" id="IPR027454">
    <property type="entry name" value="Histone_HNS_N"/>
</dbReference>
<dbReference type="GO" id="GO:0030527">
    <property type="term" value="F:structural constituent of chromatin"/>
    <property type="evidence" value="ECO:0007669"/>
    <property type="project" value="InterPro"/>
</dbReference>
<dbReference type="GO" id="GO:0001217">
    <property type="term" value="F:DNA-binding transcription repressor activity"/>
    <property type="evidence" value="ECO:0007669"/>
    <property type="project" value="TreeGrafter"/>
</dbReference>
<evidence type="ECO:0000259" key="8">
    <source>
        <dbReference type="SMART" id="SM00528"/>
    </source>
</evidence>
<comment type="similarity">
    <text evidence="2 5">Belongs to the histone-like protein H-NS family.</text>
</comment>
<evidence type="ECO:0000256" key="1">
    <source>
        <dbReference type="ARBA" id="ARBA00004453"/>
    </source>
</evidence>
<dbReference type="Gene3D" id="1.10.287.1050">
    <property type="entry name" value="H-NS histone-like proteins"/>
    <property type="match status" value="1"/>
</dbReference>
<dbReference type="SMART" id="SM00528">
    <property type="entry name" value="HNS"/>
    <property type="match status" value="1"/>
</dbReference>
<evidence type="ECO:0000256" key="5">
    <source>
        <dbReference type="PIRNR" id="PIRNR002096"/>
    </source>
</evidence>
<evidence type="ECO:0000256" key="3">
    <source>
        <dbReference type="ARBA" id="ARBA00022490"/>
    </source>
</evidence>
<feature type="DNA-binding region" evidence="6">
    <location>
        <begin position="114"/>
        <end position="119"/>
    </location>
</feature>
<keyword evidence="4 5" id="KW-0238">DNA-binding</keyword>
<dbReference type="PANTHER" id="PTHR38097:SF2">
    <property type="entry name" value="DNA-BINDING PROTEIN STPA"/>
    <property type="match status" value="1"/>
</dbReference>
<dbReference type="GO" id="GO:0003680">
    <property type="term" value="F:minor groove of adenine-thymine-rich DNA binding"/>
    <property type="evidence" value="ECO:0007669"/>
    <property type="project" value="TreeGrafter"/>
</dbReference>
<gene>
    <name evidence="9" type="ORF">C1N32_20180</name>
    <name evidence="10" type="ORF">DET48_13616</name>
</gene>
<evidence type="ECO:0000256" key="6">
    <source>
        <dbReference type="PIRSR" id="PIRSR002096-1"/>
    </source>
</evidence>
<evidence type="ECO:0000313" key="11">
    <source>
        <dbReference type="Proteomes" id="UP000236449"/>
    </source>
</evidence>
<dbReference type="GO" id="GO:0009295">
    <property type="term" value="C:nucleoid"/>
    <property type="evidence" value="ECO:0007669"/>
    <property type="project" value="UniProtKB-SubCell"/>
</dbReference>
<dbReference type="FunFam" id="4.10.430.10:FF:000001">
    <property type="entry name" value="DNA-binding protein"/>
    <property type="match status" value="1"/>
</dbReference>
<dbReference type="EMBL" id="POSK01000021">
    <property type="protein sequence ID" value="PNI01523.1"/>
    <property type="molecule type" value="Genomic_DNA"/>
</dbReference>
<dbReference type="Proteomes" id="UP000248729">
    <property type="component" value="Unassembled WGS sequence"/>
</dbReference>
<dbReference type="GO" id="GO:0032993">
    <property type="term" value="C:protein-DNA complex"/>
    <property type="evidence" value="ECO:0007669"/>
    <property type="project" value="TreeGrafter"/>
</dbReference>
<evidence type="ECO:0000313" key="10">
    <source>
        <dbReference type="EMBL" id="RAS57179.1"/>
    </source>
</evidence>
<dbReference type="Pfam" id="PF00816">
    <property type="entry name" value="Histone_HNS"/>
    <property type="match status" value="1"/>
</dbReference>
<comment type="caution">
    <text evidence="9">The sequence shown here is derived from an EMBL/GenBank/DDBJ whole genome shotgun (WGS) entry which is preliminary data.</text>
</comment>
<dbReference type="OrthoDB" id="6088948at2"/>
<dbReference type="PANTHER" id="PTHR38097">
    <property type="match status" value="1"/>
</dbReference>
<dbReference type="Proteomes" id="UP000236449">
    <property type="component" value="Unassembled WGS sequence"/>
</dbReference>
<comment type="subcellular location">
    <subcellularLocation>
        <location evidence="1">Cytoplasm</location>
        <location evidence="1">Nucleoid</location>
    </subcellularLocation>
</comment>
<feature type="coiled-coil region" evidence="7">
    <location>
        <begin position="23"/>
        <end position="60"/>
    </location>
</feature>
<dbReference type="Pfam" id="PF22470">
    <property type="entry name" value="Histone_HNS_N"/>
    <property type="match status" value="1"/>
</dbReference>
<dbReference type="InterPro" id="IPR054180">
    <property type="entry name" value="H-NS-like_N"/>
</dbReference>
<dbReference type="InterPro" id="IPR027444">
    <property type="entry name" value="H-NS_C_dom"/>
</dbReference>
<sequence length="136" mass="15361">MNELIKTLLNLRSLRAYSRELTLEQLNEAHSKLLLVVEERREEEAKLREQEQAKEAKLAAIARQIKDQGIDIHEVISALSSISSSNKQKSKRAPRPAKYKYIDAAGSEQFWTGQGRTPSVIQNALNQGSSLDDFLI</sequence>
<dbReference type="GO" id="GO:0003681">
    <property type="term" value="F:bent DNA binding"/>
    <property type="evidence" value="ECO:0007669"/>
    <property type="project" value="TreeGrafter"/>
</dbReference>
<feature type="domain" description="DNA-binding protein H-NS-like C-terminal" evidence="8">
    <location>
        <begin position="89"/>
        <end position="136"/>
    </location>
</feature>
<keyword evidence="7" id="KW-0175">Coiled coil</keyword>
<keyword evidence="3" id="KW-0963">Cytoplasm</keyword>
<dbReference type="Gene3D" id="4.10.430.10">
    <property type="entry name" value="Histone-like protein H-NS, C-terminal domain"/>
    <property type="match status" value="1"/>
</dbReference>
<dbReference type="PIRSF" id="PIRSF002096">
    <property type="entry name" value="HnS"/>
    <property type="match status" value="1"/>
</dbReference>
<dbReference type="SUPFAM" id="SSF81273">
    <property type="entry name" value="H-NS histone-like proteins"/>
    <property type="match status" value="2"/>
</dbReference>
<accession>A0A2J8HTB7</accession>
<dbReference type="InterPro" id="IPR037150">
    <property type="entry name" value="H-NS_C_dom_sf"/>
</dbReference>
<proteinExistence type="inferred from homology"/>
<protein>
    <recommendedName>
        <fullName evidence="5">DNA-binding protein</fullName>
    </recommendedName>
</protein>
<evidence type="ECO:0000313" key="12">
    <source>
        <dbReference type="Proteomes" id="UP000248729"/>
    </source>
</evidence>
<dbReference type="InterPro" id="IPR001801">
    <property type="entry name" value="Histone_HNS"/>
</dbReference>
<name>A0A2J8HTB7_VIBDI</name>
<dbReference type="GO" id="GO:0000976">
    <property type="term" value="F:transcription cis-regulatory region binding"/>
    <property type="evidence" value="ECO:0007669"/>
    <property type="project" value="TreeGrafter"/>
</dbReference>